<organism evidence="1 2">
    <name type="scientific">Trypanosoma rangeli</name>
    <dbReference type="NCBI Taxonomy" id="5698"/>
    <lineage>
        <taxon>Eukaryota</taxon>
        <taxon>Discoba</taxon>
        <taxon>Euglenozoa</taxon>
        <taxon>Kinetoplastea</taxon>
        <taxon>Metakinetoplastina</taxon>
        <taxon>Trypanosomatida</taxon>
        <taxon>Trypanosomatidae</taxon>
        <taxon>Trypanosoma</taxon>
        <taxon>Herpetosoma</taxon>
    </lineage>
</organism>
<evidence type="ECO:0000313" key="1">
    <source>
        <dbReference type="EMBL" id="RNF03513.1"/>
    </source>
</evidence>
<dbReference type="AlphaFoldDB" id="A0A3R7K8K9"/>
<protein>
    <submittedName>
        <fullName evidence="1">Uncharacterized protein</fullName>
    </submittedName>
</protein>
<dbReference type="OrthoDB" id="191601at2759"/>
<dbReference type="RefSeq" id="XP_029237555.1">
    <property type="nucleotide sequence ID" value="XM_029382558.1"/>
</dbReference>
<dbReference type="Proteomes" id="UP000283634">
    <property type="component" value="Unassembled WGS sequence"/>
</dbReference>
<gene>
    <name evidence="1" type="ORF">TraAM80_05685</name>
</gene>
<accession>A0A3R7K8K9</accession>
<dbReference type="InterPro" id="IPR008551">
    <property type="entry name" value="TANGO2"/>
</dbReference>
<dbReference type="EMBL" id="MKGL01000193">
    <property type="protein sequence ID" value="RNF03513.1"/>
    <property type="molecule type" value="Genomic_DNA"/>
</dbReference>
<comment type="caution">
    <text evidence="1">The sequence shown here is derived from an EMBL/GenBank/DDBJ whole genome shotgun (WGS) entry which is preliminary data.</text>
</comment>
<proteinExistence type="predicted"/>
<dbReference type="PANTHER" id="PTHR17985">
    <property type="entry name" value="SER/THR-RICH PROTEIN T10 IN DGCR REGION"/>
    <property type="match status" value="1"/>
</dbReference>
<dbReference type="OMA" id="CERFPFI"/>
<dbReference type="PANTHER" id="PTHR17985:SF8">
    <property type="entry name" value="TRANSPORT AND GOLGI ORGANIZATION PROTEIN 2 HOMOLOG"/>
    <property type="match status" value="1"/>
</dbReference>
<evidence type="ECO:0000313" key="2">
    <source>
        <dbReference type="Proteomes" id="UP000283634"/>
    </source>
</evidence>
<reference evidence="1 2" key="1">
    <citation type="journal article" date="2018" name="BMC Genomics">
        <title>Genomic comparison of Trypanosoma conorhini and Trypanosoma rangeli to Trypanosoma cruzi strains of high and low virulence.</title>
        <authorList>
            <person name="Bradwell K.R."/>
            <person name="Koparde V.N."/>
            <person name="Matveyev A.V."/>
            <person name="Serrano M.G."/>
            <person name="Alves J.M."/>
            <person name="Parikh H."/>
            <person name="Huang B."/>
            <person name="Lee V."/>
            <person name="Espinosa-Alvarez O."/>
            <person name="Ortiz P.A."/>
            <person name="Costa-Martins A.G."/>
            <person name="Teixeira M.M."/>
            <person name="Buck G.A."/>
        </authorList>
    </citation>
    <scope>NUCLEOTIDE SEQUENCE [LARGE SCALE GENOMIC DNA]</scope>
    <source>
        <strain evidence="1 2">AM80</strain>
    </source>
</reference>
<dbReference type="Pfam" id="PF05742">
    <property type="entry name" value="TANGO2"/>
    <property type="match status" value="2"/>
</dbReference>
<dbReference type="GeneID" id="40329618"/>
<keyword evidence="2" id="KW-1185">Reference proteome</keyword>
<name>A0A3R7K8K9_TRYRA</name>
<sequence>MCILAFVIRLSHRFPLVLVSNRDELRSRVTHQVEVDAETGFLWAADGVAGGSWLGLNVRNGRFAILTNCCRSPTAPLSLGKITAPANWRGAMPLDEVVRRMRVHARPAEHGGTNVSLAFVPHASRGHIVRDFLLEGKTPGDCLSSSSLSTHSFSTVEMELMGLRPSLAPPYFRGYNLLTAESLFDSRKLHLLYTTNRYAAEHKSPVQHGITHCLENSYLDNWKEPKSALLRERFEEAVSKFIPTDAAPYDAEYVANSFASHCLCLEPQFDLRDEILAGKGSPEVLREYEEVLDATLPYNGYNGEKELKKLYGGGLRPPLRFPTEFYREVANFHERNIFSSNPTYGTRAQTAVVVEKVPDGEKTIVHFSQRDCDPGGAHKLWRHFTVSSPPMT</sequence>